<name>A0AAD5GCK7_AMBAR</name>
<feature type="non-terminal residue" evidence="1">
    <location>
        <position position="1"/>
    </location>
</feature>
<keyword evidence="2" id="KW-1185">Reference proteome</keyword>
<accession>A0AAD5GCK7</accession>
<gene>
    <name evidence="1" type="ORF">M8C21_022840</name>
</gene>
<organism evidence="1 2">
    <name type="scientific">Ambrosia artemisiifolia</name>
    <name type="common">Common ragweed</name>
    <dbReference type="NCBI Taxonomy" id="4212"/>
    <lineage>
        <taxon>Eukaryota</taxon>
        <taxon>Viridiplantae</taxon>
        <taxon>Streptophyta</taxon>
        <taxon>Embryophyta</taxon>
        <taxon>Tracheophyta</taxon>
        <taxon>Spermatophyta</taxon>
        <taxon>Magnoliopsida</taxon>
        <taxon>eudicotyledons</taxon>
        <taxon>Gunneridae</taxon>
        <taxon>Pentapetalae</taxon>
        <taxon>asterids</taxon>
        <taxon>campanulids</taxon>
        <taxon>Asterales</taxon>
        <taxon>Asteraceae</taxon>
        <taxon>Asteroideae</taxon>
        <taxon>Heliantheae alliance</taxon>
        <taxon>Heliantheae</taxon>
        <taxon>Ambrosia</taxon>
    </lineage>
</organism>
<dbReference type="AlphaFoldDB" id="A0AAD5GCK7"/>
<reference evidence="1" key="1">
    <citation type="submission" date="2022-06" db="EMBL/GenBank/DDBJ databases">
        <title>Uncovering the hologenomic basis of an extraordinary plant invasion.</title>
        <authorList>
            <person name="Bieker V.C."/>
            <person name="Martin M.D."/>
            <person name="Gilbert T."/>
            <person name="Hodgins K."/>
            <person name="Battlay P."/>
            <person name="Petersen B."/>
            <person name="Wilson J."/>
        </authorList>
    </citation>
    <scope>NUCLEOTIDE SEQUENCE</scope>
    <source>
        <strain evidence="1">AA19_3_7</strain>
        <tissue evidence="1">Leaf</tissue>
    </source>
</reference>
<proteinExistence type="predicted"/>
<evidence type="ECO:0000313" key="1">
    <source>
        <dbReference type="EMBL" id="KAI7736509.1"/>
    </source>
</evidence>
<dbReference type="EMBL" id="JAMZMK010009255">
    <property type="protein sequence ID" value="KAI7736509.1"/>
    <property type="molecule type" value="Genomic_DNA"/>
</dbReference>
<dbReference type="Proteomes" id="UP001206925">
    <property type="component" value="Unassembled WGS sequence"/>
</dbReference>
<protein>
    <submittedName>
        <fullName evidence="1">Uncharacterized protein</fullName>
    </submittedName>
</protein>
<evidence type="ECO:0000313" key="2">
    <source>
        <dbReference type="Proteomes" id="UP001206925"/>
    </source>
</evidence>
<sequence length="94" mass="10917">NKTNPTQRLGIKKLGIDTIDLACRITKQKLYQYEGPCFFKGYRGYSLTEVVLATITRASKEIKLEKTSLEYLLRYLCGVATNKEYHMQIGYYDH</sequence>
<comment type="caution">
    <text evidence="1">The sequence shown here is derived from an EMBL/GenBank/DDBJ whole genome shotgun (WGS) entry which is preliminary data.</text>
</comment>